<dbReference type="InterPro" id="IPR036188">
    <property type="entry name" value="FAD/NAD-bd_sf"/>
</dbReference>
<sequence>MVGLGVPPRRNFKLGSEELMMTLPTQKIATPPTLLEFIEIFRHETMGPKHASSKIRRANDYPAMEETEVIIVGAGPSGLALGLSLAKFNIHSIILEKEAGITQDPRGVYLTNDAIRILWNLGLGDSLEEIGHELSIVNFHRSSFAYEPFWKMDIGSDGFWQVLPNAILHTQPKLESALRRKVAESPFCDLRCQCEVVDMIQENGRPVIEYADESDLHRKISGSFIVGADGKKGVVRKRFLEESAGIKQVEGSYRYDGTWIAANLKIKVPTPETHPNFPLWDLGFTPEAVYDLFWPKGWHFCSPPGRATAAGRFGPHTDRLWRHEIEYNDWDDSMDSEKLLWENLKPMITRIKDESNKPFPCGDVTYPRDCISFIRCRPYLFTHKVVNKWYHDCVILIGDAAHVFPPFGGQGIACGFRDAHQLAWRISILQLLPQSDEPLRDRLLSSWALERRYGVDDATKITSMNGRLCNKGDDFYFWLMRTVVWLLRYVSTIFSMPDPMTASETRGYQTVDGGFFSKKFHGGKRMAQIYVQSCCNAPVLSDELIRNTKTVMTLLVITQDQYKDAMADAREVLRAVDLHPSILSESSLRVFSPDRPSKADDTVVYFPTPISRLNDLGISVKPGYSPSNYLRRLGLGTRFVVIRPDLYTFALANDTEELVECLTELRLQLQGAS</sequence>
<reference evidence="6 7" key="1">
    <citation type="journal article" date="2024" name="Front Chem Biol">
        <title>Unveiling the potential of Daldinia eschscholtzii MFLUCC 19-0629 through bioactivity and bioinformatics studies for enhanced sustainable agriculture production.</title>
        <authorList>
            <person name="Brooks S."/>
            <person name="Weaver J.A."/>
            <person name="Klomchit A."/>
            <person name="Alharthi S.A."/>
            <person name="Onlamun T."/>
            <person name="Nurani R."/>
            <person name="Vong T.K."/>
            <person name="Alberti F."/>
            <person name="Greco C."/>
        </authorList>
    </citation>
    <scope>NUCLEOTIDE SEQUENCE [LARGE SCALE GENOMIC DNA]</scope>
    <source>
        <strain evidence="6">MFLUCC 19-0629</strain>
    </source>
</reference>
<gene>
    <name evidence="6" type="ORF">Daesc_003533</name>
</gene>
<evidence type="ECO:0000256" key="3">
    <source>
        <dbReference type="ARBA" id="ARBA00022827"/>
    </source>
</evidence>
<dbReference type="EMBL" id="JBANMG010000003">
    <property type="protein sequence ID" value="KAK6955887.1"/>
    <property type="molecule type" value="Genomic_DNA"/>
</dbReference>
<dbReference type="GO" id="GO:0016491">
    <property type="term" value="F:oxidoreductase activity"/>
    <property type="evidence" value="ECO:0007669"/>
    <property type="project" value="UniProtKB-KW"/>
</dbReference>
<evidence type="ECO:0000256" key="1">
    <source>
        <dbReference type="ARBA" id="ARBA00005179"/>
    </source>
</evidence>
<evidence type="ECO:0000259" key="5">
    <source>
        <dbReference type="Pfam" id="PF01494"/>
    </source>
</evidence>
<keyword evidence="3" id="KW-0274">FAD</keyword>
<evidence type="ECO:0000256" key="4">
    <source>
        <dbReference type="ARBA" id="ARBA00023002"/>
    </source>
</evidence>
<evidence type="ECO:0000313" key="7">
    <source>
        <dbReference type="Proteomes" id="UP001369815"/>
    </source>
</evidence>
<protein>
    <recommendedName>
        <fullName evidence="5">FAD-binding domain-containing protein</fullName>
    </recommendedName>
</protein>
<dbReference type="SUPFAM" id="SSF51905">
    <property type="entry name" value="FAD/NAD(P)-binding domain"/>
    <property type="match status" value="1"/>
</dbReference>
<dbReference type="AlphaFoldDB" id="A0AAX6MU10"/>
<dbReference type="InterPro" id="IPR002938">
    <property type="entry name" value="FAD-bd"/>
</dbReference>
<dbReference type="Pfam" id="PF01494">
    <property type="entry name" value="FAD_binding_3"/>
    <property type="match status" value="1"/>
</dbReference>
<dbReference type="PANTHER" id="PTHR43476:SF5">
    <property type="entry name" value="FAD-DEPENDENT MONOOXYGENASE"/>
    <property type="match status" value="1"/>
</dbReference>
<comment type="pathway">
    <text evidence="1">Secondary metabolite biosynthesis.</text>
</comment>
<feature type="domain" description="FAD-binding" evidence="5">
    <location>
        <begin position="66"/>
        <end position="427"/>
    </location>
</feature>
<dbReference type="PANTHER" id="PTHR43476">
    <property type="entry name" value="3-(3-HYDROXY-PHENYL)PROPIONATE/3-HYDROXYCINNAMIC ACID HYDROXYLASE"/>
    <property type="match status" value="1"/>
</dbReference>
<dbReference type="GO" id="GO:0071949">
    <property type="term" value="F:FAD binding"/>
    <property type="evidence" value="ECO:0007669"/>
    <property type="project" value="InterPro"/>
</dbReference>
<comment type="caution">
    <text evidence="6">The sequence shown here is derived from an EMBL/GenBank/DDBJ whole genome shotgun (WGS) entry which is preliminary data.</text>
</comment>
<name>A0AAX6MU10_9PEZI</name>
<evidence type="ECO:0000313" key="6">
    <source>
        <dbReference type="EMBL" id="KAK6955887.1"/>
    </source>
</evidence>
<dbReference type="Gene3D" id="3.50.50.60">
    <property type="entry name" value="FAD/NAD(P)-binding domain"/>
    <property type="match status" value="2"/>
</dbReference>
<accession>A0AAX6MU10</accession>
<keyword evidence="2" id="KW-0285">Flavoprotein</keyword>
<dbReference type="PRINTS" id="PR00420">
    <property type="entry name" value="RNGMNOXGNASE"/>
</dbReference>
<keyword evidence="4" id="KW-0560">Oxidoreductase</keyword>
<organism evidence="6 7">
    <name type="scientific">Daldinia eschscholtzii</name>
    <dbReference type="NCBI Taxonomy" id="292717"/>
    <lineage>
        <taxon>Eukaryota</taxon>
        <taxon>Fungi</taxon>
        <taxon>Dikarya</taxon>
        <taxon>Ascomycota</taxon>
        <taxon>Pezizomycotina</taxon>
        <taxon>Sordariomycetes</taxon>
        <taxon>Xylariomycetidae</taxon>
        <taxon>Xylariales</taxon>
        <taxon>Hypoxylaceae</taxon>
        <taxon>Daldinia</taxon>
    </lineage>
</organism>
<keyword evidence="7" id="KW-1185">Reference proteome</keyword>
<evidence type="ECO:0000256" key="2">
    <source>
        <dbReference type="ARBA" id="ARBA00022630"/>
    </source>
</evidence>
<proteinExistence type="predicted"/>
<dbReference type="Proteomes" id="UP001369815">
    <property type="component" value="Unassembled WGS sequence"/>
</dbReference>
<dbReference type="InterPro" id="IPR050631">
    <property type="entry name" value="PheA/TfdB_FAD_monoxygenase"/>
</dbReference>